<keyword evidence="8" id="KW-0325">Glycoprotein</keyword>
<dbReference type="GeneID" id="101239077"/>
<keyword evidence="2" id="KW-1003">Cell membrane</keyword>
<dbReference type="Gene3D" id="3.40.50.2300">
    <property type="match status" value="2"/>
</dbReference>
<feature type="transmembrane region" description="Helical" evidence="10">
    <location>
        <begin position="663"/>
        <end position="681"/>
    </location>
</feature>
<dbReference type="Pfam" id="PF01094">
    <property type="entry name" value="ANF_receptor"/>
    <property type="match status" value="1"/>
</dbReference>
<dbReference type="InterPro" id="IPR017978">
    <property type="entry name" value="GPCR_3_C"/>
</dbReference>
<keyword evidence="9" id="KW-0807">Transducer</keyword>
<evidence type="ECO:0000259" key="11">
    <source>
        <dbReference type="PROSITE" id="PS50259"/>
    </source>
</evidence>
<dbReference type="PRINTS" id="PR00248">
    <property type="entry name" value="GPCRMGR"/>
</dbReference>
<feature type="transmembrane region" description="Helical" evidence="10">
    <location>
        <begin position="757"/>
        <end position="775"/>
    </location>
</feature>
<dbReference type="InterPro" id="IPR000337">
    <property type="entry name" value="GPCR_3"/>
</dbReference>
<sequence length="847" mass="95792">MNRVIITATFVTVLVKNVSNLLNCSEKSNFSLNNKNIFIESKTDSDYNIHSIFTFTESVESDKSFEQRKISLEGLQRVFAVKYAVNSMNKRRDILPNITLGYIFNDACFNLSVTMSHGIELVDTYRRHRCISNTSDFNNSKNTCARLENKVVAAIGDYYSSSTIKLASLLNIHKIPLITDGASSPLLNSSNSNFKSFFRTIQSDAVQVDVMIEVLKLFNWSYIIVIGSDDNYGKVAVSILKQRAAQESLCIVEDIYIATTPTQIESNGQGVMNKIIGAKRAQVVVMFTSQKKIGEHLLQLAYKMNISRIWLTNDAWNPDILSSSVPITQIESLLTISLYYGDDIPELKEYINDVVNNDYECDFLLKNFISETFNCTVHNKSENGKSLIGFLANKYEKCEVPIDQLIRYITTKDLNQVNYLVDAVNAIGYALHAAACNQTICRLDVQPQEVTKTLKTLHAPSVLGGFVEFNSWHSPTFSRYSIDQVQLSAEKAKYVRVGTWDTKSKLLNINATMLKWPSWLDFKIPTSSCRNICNPGEKVVGKNLCCWHCVKCSVGEISNVSNADSCSPCPEHFFTKDHISCIKMPTSYIASSNAVGIFSITLSIIGICLTIVSYLLFLFLRKKSVLFMRNSILYTTLSDFLPLSTFCYTFLELTYPSETVCIAQDIYFNLLCIFYASILIIKNKSVGHFLPKLLHCLGRDKILRMGLIFFLVSMEIIFLTIWINARETFVSERIYDNILYIRCMNVDKFSRNSTIRLTARIFPAVSLLIGAILTLPERNSNYNFGELRSLFFFGVTLVTITGAYGITINQVLEIFQPWVVLIATNGYGFTYLLCLTLPKFYITFKGK</sequence>
<keyword evidence="7 13" id="KW-0675">Receptor</keyword>
<evidence type="ECO:0000256" key="2">
    <source>
        <dbReference type="ARBA" id="ARBA00022475"/>
    </source>
</evidence>
<evidence type="ECO:0000256" key="8">
    <source>
        <dbReference type="ARBA" id="ARBA00023180"/>
    </source>
</evidence>
<evidence type="ECO:0000256" key="9">
    <source>
        <dbReference type="ARBA" id="ARBA00023224"/>
    </source>
</evidence>
<dbReference type="SUPFAM" id="SSF53822">
    <property type="entry name" value="Periplasmic binding protein-like I"/>
    <property type="match status" value="1"/>
</dbReference>
<dbReference type="RefSeq" id="XP_065667682.1">
    <property type="nucleotide sequence ID" value="XM_065811610.1"/>
</dbReference>
<protein>
    <submittedName>
        <fullName evidence="13">Extracellular calcium-sensing receptor</fullName>
    </submittedName>
</protein>
<name>A0ABM4D0C0_HYDVU</name>
<dbReference type="Gene3D" id="2.10.50.30">
    <property type="entry name" value="GPCR, family 3, nine cysteines domain"/>
    <property type="match status" value="1"/>
</dbReference>
<keyword evidence="12" id="KW-1185">Reference proteome</keyword>
<dbReference type="InterPro" id="IPR011500">
    <property type="entry name" value="GPCR_3_9-Cys_dom"/>
</dbReference>
<dbReference type="InterPro" id="IPR001828">
    <property type="entry name" value="ANF_lig-bd_rcpt"/>
</dbReference>
<feature type="transmembrane region" description="Helical" evidence="10">
    <location>
        <begin position="702"/>
        <end position="723"/>
    </location>
</feature>
<dbReference type="InterPro" id="IPR028082">
    <property type="entry name" value="Peripla_BP_I"/>
</dbReference>
<evidence type="ECO:0000313" key="12">
    <source>
        <dbReference type="Proteomes" id="UP001652625"/>
    </source>
</evidence>
<evidence type="ECO:0000256" key="7">
    <source>
        <dbReference type="ARBA" id="ARBA00023170"/>
    </source>
</evidence>
<dbReference type="Pfam" id="PF00003">
    <property type="entry name" value="7tm_3"/>
    <property type="match status" value="1"/>
</dbReference>
<organism evidence="12 13">
    <name type="scientific">Hydra vulgaris</name>
    <name type="common">Hydra</name>
    <name type="synonym">Hydra attenuata</name>
    <dbReference type="NCBI Taxonomy" id="6087"/>
    <lineage>
        <taxon>Eukaryota</taxon>
        <taxon>Metazoa</taxon>
        <taxon>Cnidaria</taxon>
        <taxon>Hydrozoa</taxon>
        <taxon>Hydroidolina</taxon>
        <taxon>Anthoathecata</taxon>
        <taxon>Aplanulata</taxon>
        <taxon>Hydridae</taxon>
        <taxon>Hydra</taxon>
    </lineage>
</organism>
<evidence type="ECO:0000256" key="4">
    <source>
        <dbReference type="ARBA" id="ARBA00022989"/>
    </source>
</evidence>
<feature type="transmembrane region" description="Helical" evidence="10">
    <location>
        <begin position="818"/>
        <end position="842"/>
    </location>
</feature>
<evidence type="ECO:0000256" key="10">
    <source>
        <dbReference type="SAM" id="Phobius"/>
    </source>
</evidence>
<accession>A0ABM4D0C0</accession>
<dbReference type="Proteomes" id="UP001652625">
    <property type="component" value="Chromosome 12"/>
</dbReference>
<evidence type="ECO:0000256" key="3">
    <source>
        <dbReference type="ARBA" id="ARBA00022692"/>
    </source>
</evidence>
<keyword evidence="4 10" id="KW-1133">Transmembrane helix</keyword>
<evidence type="ECO:0000256" key="5">
    <source>
        <dbReference type="ARBA" id="ARBA00023040"/>
    </source>
</evidence>
<proteinExistence type="predicted"/>
<evidence type="ECO:0000256" key="6">
    <source>
        <dbReference type="ARBA" id="ARBA00023136"/>
    </source>
</evidence>
<feature type="domain" description="G-protein coupled receptors family 3 profile" evidence="11">
    <location>
        <begin position="595"/>
        <end position="842"/>
    </location>
</feature>
<reference evidence="13" key="1">
    <citation type="submission" date="2025-08" db="UniProtKB">
        <authorList>
            <consortium name="RefSeq"/>
        </authorList>
    </citation>
    <scope>IDENTIFICATION</scope>
</reference>
<evidence type="ECO:0000256" key="1">
    <source>
        <dbReference type="ARBA" id="ARBA00004651"/>
    </source>
</evidence>
<dbReference type="InterPro" id="IPR038550">
    <property type="entry name" value="GPCR_3_9-Cys_sf"/>
</dbReference>
<dbReference type="Pfam" id="PF07562">
    <property type="entry name" value="NCD3G"/>
    <property type="match status" value="1"/>
</dbReference>
<feature type="transmembrane region" description="Helical" evidence="10">
    <location>
        <begin position="594"/>
        <end position="620"/>
    </location>
</feature>
<evidence type="ECO:0000313" key="13">
    <source>
        <dbReference type="RefSeq" id="XP_065667682.1"/>
    </source>
</evidence>
<keyword evidence="5" id="KW-0297">G-protein coupled receptor</keyword>
<feature type="transmembrane region" description="Helical" evidence="10">
    <location>
        <begin position="632"/>
        <end position="651"/>
    </location>
</feature>
<keyword evidence="6 10" id="KW-0472">Membrane</keyword>
<gene>
    <name evidence="13" type="primary">LOC101239077</name>
</gene>
<feature type="transmembrane region" description="Helical" evidence="10">
    <location>
        <begin position="787"/>
        <end position="806"/>
    </location>
</feature>
<dbReference type="PROSITE" id="PS50259">
    <property type="entry name" value="G_PROTEIN_RECEP_F3_4"/>
    <property type="match status" value="1"/>
</dbReference>
<dbReference type="PANTHER" id="PTHR24060">
    <property type="entry name" value="METABOTROPIC GLUTAMATE RECEPTOR"/>
    <property type="match status" value="1"/>
</dbReference>
<dbReference type="InterPro" id="IPR050726">
    <property type="entry name" value="mGluR"/>
</dbReference>
<keyword evidence="3 10" id="KW-0812">Transmembrane</keyword>
<comment type="subcellular location">
    <subcellularLocation>
        <location evidence="1">Cell membrane</location>
        <topology evidence="1">Multi-pass membrane protein</topology>
    </subcellularLocation>
</comment>